<feature type="domain" description="Aminoglycoside phosphotransferase" evidence="2">
    <location>
        <begin position="40"/>
        <end position="254"/>
    </location>
</feature>
<dbReference type="PANTHER" id="PTHR21310:SF15">
    <property type="entry name" value="AMINOGLYCOSIDE PHOSPHOTRANSFERASE DOMAIN-CONTAINING PROTEIN"/>
    <property type="match status" value="1"/>
</dbReference>
<proteinExistence type="predicted"/>
<dbReference type="InterPro" id="IPR051678">
    <property type="entry name" value="AGP_Transferase"/>
</dbReference>
<dbReference type="InterPro" id="IPR011009">
    <property type="entry name" value="Kinase-like_dom_sf"/>
</dbReference>
<dbReference type="Pfam" id="PF01636">
    <property type="entry name" value="APH"/>
    <property type="match status" value="1"/>
</dbReference>
<dbReference type="AlphaFoldDB" id="A0A1S2N228"/>
<gene>
    <name evidence="3" type="ORF">BK826_03100</name>
</gene>
<dbReference type="Gene3D" id="3.30.200.20">
    <property type="entry name" value="Phosphorylase Kinase, domain 1"/>
    <property type="match status" value="1"/>
</dbReference>
<dbReference type="InterPro" id="IPR002575">
    <property type="entry name" value="Aminoglycoside_PTrfase"/>
</dbReference>
<evidence type="ECO:0000256" key="1">
    <source>
        <dbReference type="SAM" id="MobiDB-lite"/>
    </source>
</evidence>
<reference evidence="3 4" key="1">
    <citation type="submission" date="2016-10" db="EMBL/GenBank/DDBJ databases">
        <title>Draft genome sequence of strain LCT isolated from the Shenzhou X spacecraft of China.</title>
        <authorList>
            <person name="Huang B."/>
        </authorList>
    </citation>
    <scope>NUCLEOTIDE SEQUENCE [LARGE SCALE GENOMIC DNA]</scope>
    <source>
        <strain evidence="3 4">LCT-H5</strain>
    </source>
</reference>
<accession>A0A1S2N228</accession>
<feature type="region of interest" description="Disordered" evidence="1">
    <location>
        <begin position="306"/>
        <end position="325"/>
    </location>
</feature>
<organism evidence="3 4">
    <name type="scientific">Rothia kristinae</name>
    <dbReference type="NCBI Taxonomy" id="37923"/>
    <lineage>
        <taxon>Bacteria</taxon>
        <taxon>Bacillati</taxon>
        <taxon>Actinomycetota</taxon>
        <taxon>Actinomycetes</taxon>
        <taxon>Micrococcales</taxon>
        <taxon>Micrococcaceae</taxon>
        <taxon>Rothia</taxon>
    </lineage>
</organism>
<dbReference type="Gene3D" id="3.90.1200.10">
    <property type="match status" value="1"/>
</dbReference>
<protein>
    <recommendedName>
        <fullName evidence="2">Aminoglycoside phosphotransferase domain-containing protein</fullName>
    </recommendedName>
</protein>
<dbReference type="PANTHER" id="PTHR21310">
    <property type="entry name" value="AMINOGLYCOSIDE PHOSPHOTRANSFERASE-RELATED-RELATED"/>
    <property type="match status" value="1"/>
</dbReference>
<dbReference type="Proteomes" id="UP000179540">
    <property type="component" value="Unassembled WGS sequence"/>
</dbReference>
<comment type="caution">
    <text evidence="3">The sequence shown here is derived from an EMBL/GenBank/DDBJ whole genome shotgun (WGS) entry which is preliminary data.</text>
</comment>
<evidence type="ECO:0000259" key="2">
    <source>
        <dbReference type="Pfam" id="PF01636"/>
    </source>
</evidence>
<dbReference type="SUPFAM" id="SSF56112">
    <property type="entry name" value="Protein kinase-like (PK-like)"/>
    <property type="match status" value="1"/>
</dbReference>
<sequence length="325" mass="36321">MTSTPLTLAAMASAGVPGLFPVAVDAYEVENPEYVGAVVLDSARQRWIVRCPRTQEASVRLESEHVILHSFTPGLRARLPFQLPTVVGSADRDGLRTFVYPEIPGEVVDIEELVRRSHVVSPEREPLSTQLGKALATIHTLPIEIVREADLPTYTAQRCRDRMLAELDRAAGTGKVPAPLLRRWESRLEDPRLWRFRPTVIHGDLSEENLVLDGTRLAAVRGWHDMQVADPAADFAWLMSCPDQDFADAIVEVYTVQLPHTPDPHLLRRAYLHAEFALAQWLVRGTEQGDETTVSEAQAMLRTLERDLRESGAFDEPRDSEAPAE</sequence>
<evidence type="ECO:0000313" key="4">
    <source>
        <dbReference type="Proteomes" id="UP000179540"/>
    </source>
</evidence>
<evidence type="ECO:0000313" key="3">
    <source>
        <dbReference type="EMBL" id="OIJ36521.1"/>
    </source>
</evidence>
<name>A0A1S2N228_9MICC</name>
<dbReference type="EMBL" id="MODZ01000003">
    <property type="protein sequence ID" value="OIJ36521.1"/>
    <property type="molecule type" value="Genomic_DNA"/>
</dbReference>